<sequence>MFPHRILCYKWNLHILTFTFSTRQRNRAGSRLDTELVLGPSLVETLIGIAGTTARTKELDQLRREVDSHQVELAHAMTEDAARLLKEAVEEAQSEMSWRQREVKFYEKLLDELHSESINEDAFKKSEAII</sequence>
<accession>A0A1I7YV89</accession>
<evidence type="ECO:0000313" key="3">
    <source>
        <dbReference type="WBParaSite" id="L893_g20092.t1"/>
    </source>
</evidence>
<organism evidence="2 3">
    <name type="scientific">Steinernema glaseri</name>
    <dbReference type="NCBI Taxonomy" id="37863"/>
    <lineage>
        <taxon>Eukaryota</taxon>
        <taxon>Metazoa</taxon>
        <taxon>Ecdysozoa</taxon>
        <taxon>Nematoda</taxon>
        <taxon>Chromadorea</taxon>
        <taxon>Rhabditida</taxon>
        <taxon>Tylenchina</taxon>
        <taxon>Panagrolaimomorpha</taxon>
        <taxon>Strongyloidoidea</taxon>
        <taxon>Steinernematidae</taxon>
        <taxon>Steinernema</taxon>
    </lineage>
</organism>
<evidence type="ECO:0000256" key="1">
    <source>
        <dbReference type="SAM" id="Coils"/>
    </source>
</evidence>
<keyword evidence="2" id="KW-1185">Reference proteome</keyword>
<reference evidence="3" key="1">
    <citation type="submission" date="2016-11" db="UniProtKB">
        <authorList>
            <consortium name="WormBaseParasite"/>
        </authorList>
    </citation>
    <scope>IDENTIFICATION</scope>
</reference>
<keyword evidence="1" id="KW-0175">Coiled coil</keyword>
<feature type="coiled-coil region" evidence="1">
    <location>
        <begin position="59"/>
        <end position="95"/>
    </location>
</feature>
<name>A0A1I7YV89_9BILA</name>
<proteinExistence type="predicted"/>
<dbReference type="Proteomes" id="UP000095287">
    <property type="component" value="Unplaced"/>
</dbReference>
<protein>
    <submittedName>
        <fullName evidence="3">GTD-binding domain-containing protein</fullName>
    </submittedName>
</protein>
<dbReference type="WBParaSite" id="L893_g20092.t1">
    <property type="protein sequence ID" value="L893_g20092.t1"/>
    <property type="gene ID" value="L893_g20092"/>
</dbReference>
<evidence type="ECO:0000313" key="2">
    <source>
        <dbReference type="Proteomes" id="UP000095287"/>
    </source>
</evidence>
<dbReference type="AlphaFoldDB" id="A0A1I7YV89"/>